<dbReference type="GO" id="GO:0016787">
    <property type="term" value="F:hydrolase activity"/>
    <property type="evidence" value="ECO:0007669"/>
    <property type="project" value="UniProtKB-KW"/>
</dbReference>
<dbReference type="SUPFAM" id="SSF56784">
    <property type="entry name" value="HAD-like"/>
    <property type="match status" value="1"/>
</dbReference>
<dbReference type="PANTHER" id="PTHR43316">
    <property type="entry name" value="HYDROLASE, HALOACID DELAHOGENASE-RELATED"/>
    <property type="match status" value="1"/>
</dbReference>
<dbReference type="AlphaFoldDB" id="W3XH04"/>
<evidence type="ECO:0000313" key="3">
    <source>
        <dbReference type="Proteomes" id="UP000030651"/>
    </source>
</evidence>
<dbReference type="InParanoid" id="W3XH04"/>
<dbReference type="RefSeq" id="XP_007830165.1">
    <property type="nucleotide sequence ID" value="XM_007831974.1"/>
</dbReference>
<dbReference type="HOGENOM" id="CLU_045011_2_0_1"/>
<name>W3XH04_PESFW</name>
<dbReference type="InterPro" id="IPR051540">
    <property type="entry name" value="S-2-haloacid_dehalogenase"/>
</dbReference>
<gene>
    <name evidence="2" type="ORF">PFICI_03393</name>
</gene>
<dbReference type="Pfam" id="PF00702">
    <property type="entry name" value="Hydrolase"/>
    <property type="match status" value="1"/>
</dbReference>
<reference evidence="3" key="1">
    <citation type="journal article" date="2015" name="BMC Genomics">
        <title>Genomic and transcriptomic analysis of the endophytic fungus Pestalotiopsis fici reveals its lifestyle and high potential for synthesis of natural products.</title>
        <authorList>
            <person name="Wang X."/>
            <person name="Zhang X."/>
            <person name="Liu L."/>
            <person name="Xiang M."/>
            <person name="Wang W."/>
            <person name="Sun X."/>
            <person name="Che Y."/>
            <person name="Guo L."/>
            <person name="Liu G."/>
            <person name="Guo L."/>
            <person name="Wang C."/>
            <person name="Yin W.B."/>
            <person name="Stadler M."/>
            <person name="Zhang X."/>
            <person name="Liu X."/>
        </authorList>
    </citation>
    <scope>NUCLEOTIDE SEQUENCE [LARGE SCALE GENOMIC DNA]</scope>
    <source>
        <strain evidence="3">W106-1 / CGMCC3.15140</strain>
    </source>
</reference>
<dbReference type="SFLD" id="SFLDG01129">
    <property type="entry name" value="C1.5:_HAD__Beta-PGM__Phosphata"/>
    <property type="match status" value="1"/>
</dbReference>
<dbReference type="PANTHER" id="PTHR43316:SF4">
    <property type="entry name" value="ACID DEHALOGENASE, PUTATIVE (AFU_ORTHOLOGUE AFUA_8G05870)-RELATED"/>
    <property type="match status" value="1"/>
</dbReference>
<evidence type="ECO:0008006" key="4">
    <source>
        <dbReference type="Google" id="ProtNLM"/>
    </source>
</evidence>
<sequence length="244" mass="27148">MAASDNKHVVFDVVGTCVSYEAFYEAIEARIGDRLRELNIGSRIFGYAWMEAGEKEYTYLSLSGNYKVYWTVFRGIFYRTLWQAGVKEPRKLCTDEDREFLLAAYKTLKPRAGLTECFAKLRDAGFTVWALTSGDVSRVTGYFSAAGIDFPKANFVSCDEIGVGKPSPACYKYVLDKFPAENRVTWFAAGHMWDAAAARKSGFKGAWVSEWELEQCEDVFGEMDVVADSLPALADGIVAASTKA</sequence>
<dbReference type="GeneID" id="19268406"/>
<proteinExistence type="predicted"/>
<dbReference type="Gene3D" id="1.10.150.240">
    <property type="entry name" value="Putative phosphatase, domain 2"/>
    <property type="match status" value="1"/>
</dbReference>
<dbReference type="InterPro" id="IPR036412">
    <property type="entry name" value="HAD-like_sf"/>
</dbReference>
<dbReference type="SFLD" id="SFLDS00003">
    <property type="entry name" value="Haloacid_Dehalogenase"/>
    <property type="match status" value="1"/>
</dbReference>
<dbReference type="OrthoDB" id="2363873at2759"/>
<dbReference type="KEGG" id="pfy:PFICI_03393"/>
<dbReference type="eggNOG" id="ENOG502S2N3">
    <property type="taxonomic scope" value="Eukaryota"/>
</dbReference>
<organism evidence="2 3">
    <name type="scientific">Pestalotiopsis fici (strain W106-1 / CGMCC3.15140)</name>
    <dbReference type="NCBI Taxonomy" id="1229662"/>
    <lineage>
        <taxon>Eukaryota</taxon>
        <taxon>Fungi</taxon>
        <taxon>Dikarya</taxon>
        <taxon>Ascomycota</taxon>
        <taxon>Pezizomycotina</taxon>
        <taxon>Sordariomycetes</taxon>
        <taxon>Xylariomycetidae</taxon>
        <taxon>Amphisphaeriales</taxon>
        <taxon>Sporocadaceae</taxon>
        <taxon>Pestalotiopsis</taxon>
    </lineage>
</organism>
<dbReference type="OMA" id="CVSYDAF"/>
<keyword evidence="1" id="KW-0378">Hydrolase</keyword>
<dbReference type="InterPro" id="IPR023214">
    <property type="entry name" value="HAD_sf"/>
</dbReference>
<dbReference type="InterPro" id="IPR023198">
    <property type="entry name" value="PGP-like_dom2"/>
</dbReference>
<dbReference type="EMBL" id="KI912110">
    <property type="protein sequence ID" value="ETS85368.1"/>
    <property type="molecule type" value="Genomic_DNA"/>
</dbReference>
<dbReference type="Proteomes" id="UP000030651">
    <property type="component" value="Unassembled WGS sequence"/>
</dbReference>
<keyword evidence="3" id="KW-1185">Reference proteome</keyword>
<dbReference type="Gene3D" id="3.40.50.1000">
    <property type="entry name" value="HAD superfamily/HAD-like"/>
    <property type="match status" value="1"/>
</dbReference>
<evidence type="ECO:0000313" key="2">
    <source>
        <dbReference type="EMBL" id="ETS85368.1"/>
    </source>
</evidence>
<accession>W3XH04</accession>
<dbReference type="STRING" id="1229662.W3XH04"/>
<evidence type="ECO:0000256" key="1">
    <source>
        <dbReference type="ARBA" id="ARBA00022801"/>
    </source>
</evidence>
<protein>
    <recommendedName>
        <fullName evidence="4">2-haloalkanoic acid dehalogenase</fullName>
    </recommendedName>
</protein>